<dbReference type="Proteomes" id="UP000574317">
    <property type="component" value="Unassembled WGS sequence"/>
</dbReference>
<dbReference type="GO" id="GO:0008380">
    <property type="term" value="P:RNA splicing"/>
    <property type="evidence" value="ECO:0007669"/>
    <property type="project" value="UniProtKB-KW"/>
</dbReference>
<dbReference type="AlphaFoldDB" id="A0A8H5JGB6"/>
<dbReference type="EMBL" id="JAAOAO010000249">
    <property type="protein sequence ID" value="KAF5553520.1"/>
    <property type="molecule type" value="Genomic_DNA"/>
</dbReference>
<keyword evidence="2" id="KW-0507">mRNA processing</keyword>
<keyword evidence="5" id="KW-0508">mRNA splicing</keyword>
<evidence type="ECO:0000259" key="7">
    <source>
        <dbReference type="PROSITE" id="PS51194"/>
    </source>
</evidence>
<evidence type="ECO:0000256" key="4">
    <source>
        <dbReference type="ARBA" id="ARBA00022806"/>
    </source>
</evidence>
<dbReference type="SMART" id="SM00847">
    <property type="entry name" value="HA2"/>
    <property type="match status" value="1"/>
</dbReference>
<dbReference type="GO" id="GO:0006397">
    <property type="term" value="P:mRNA processing"/>
    <property type="evidence" value="ECO:0007669"/>
    <property type="project" value="UniProtKB-KW"/>
</dbReference>
<dbReference type="PANTHER" id="PTHR18934:SF109">
    <property type="entry name" value="ATP-DEPENDENT RNA HELICASE DHX15 HOMOLOG"/>
    <property type="match status" value="1"/>
</dbReference>
<evidence type="ECO:0000256" key="5">
    <source>
        <dbReference type="ARBA" id="ARBA00023187"/>
    </source>
</evidence>
<organism evidence="8 9">
    <name type="scientific">Fusarium napiforme</name>
    <dbReference type="NCBI Taxonomy" id="42672"/>
    <lineage>
        <taxon>Eukaryota</taxon>
        <taxon>Fungi</taxon>
        <taxon>Dikarya</taxon>
        <taxon>Ascomycota</taxon>
        <taxon>Pezizomycotina</taxon>
        <taxon>Sordariomycetes</taxon>
        <taxon>Hypocreomycetidae</taxon>
        <taxon>Hypocreales</taxon>
        <taxon>Nectriaceae</taxon>
        <taxon>Fusarium</taxon>
        <taxon>Fusarium fujikuroi species complex</taxon>
    </lineage>
</organism>
<comment type="caution">
    <text evidence="8">The sequence shown here is derived from an EMBL/GenBank/DDBJ whole genome shotgun (WGS) entry which is preliminary data.</text>
</comment>
<keyword evidence="9" id="KW-1185">Reference proteome</keyword>
<evidence type="ECO:0000313" key="9">
    <source>
        <dbReference type="Proteomes" id="UP000574317"/>
    </source>
</evidence>
<evidence type="ECO:0000256" key="1">
    <source>
        <dbReference type="ARBA" id="ARBA00012552"/>
    </source>
</evidence>
<keyword evidence="4 8" id="KW-0547">Nucleotide-binding</keyword>
<accession>A0A8H5JGB6</accession>
<comment type="catalytic activity">
    <reaction evidence="6">
        <text>ATP + H2O = ADP + phosphate + H(+)</text>
        <dbReference type="Rhea" id="RHEA:13065"/>
        <dbReference type="ChEBI" id="CHEBI:15377"/>
        <dbReference type="ChEBI" id="CHEBI:15378"/>
        <dbReference type="ChEBI" id="CHEBI:30616"/>
        <dbReference type="ChEBI" id="CHEBI:43474"/>
        <dbReference type="ChEBI" id="CHEBI:456216"/>
        <dbReference type="EC" id="3.6.4.13"/>
    </reaction>
</comment>
<dbReference type="PROSITE" id="PS51194">
    <property type="entry name" value="HELICASE_CTER"/>
    <property type="match status" value="1"/>
</dbReference>
<dbReference type="GO" id="GO:0016787">
    <property type="term" value="F:hydrolase activity"/>
    <property type="evidence" value="ECO:0007669"/>
    <property type="project" value="UniProtKB-KW"/>
</dbReference>
<keyword evidence="3" id="KW-0378">Hydrolase</keyword>
<dbReference type="PANTHER" id="PTHR18934">
    <property type="entry name" value="ATP-DEPENDENT RNA HELICASE"/>
    <property type="match status" value="1"/>
</dbReference>
<protein>
    <recommendedName>
        <fullName evidence="1">RNA helicase</fullName>
        <ecNumber evidence="1">3.6.4.13</ecNumber>
    </recommendedName>
</protein>
<name>A0A8H5JGB6_9HYPO</name>
<dbReference type="Pfam" id="PF21010">
    <property type="entry name" value="HA2_C"/>
    <property type="match status" value="1"/>
</dbReference>
<dbReference type="EC" id="3.6.4.13" evidence="1"/>
<evidence type="ECO:0000256" key="2">
    <source>
        <dbReference type="ARBA" id="ARBA00022664"/>
    </source>
</evidence>
<dbReference type="SUPFAM" id="SSF52540">
    <property type="entry name" value="P-loop containing nucleoside triphosphate hydrolases"/>
    <property type="match status" value="1"/>
</dbReference>
<dbReference type="InterPro" id="IPR011709">
    <property type="entry name" value="DEAD-box_helicase_OB_fold"/>
</dbReference>
<keyword evidence="4 8" id="KW-0067">ATP-binding</keyword>
<evidence type="ECO:0000256" key="6">
    <source>
        <dbReference type="ARBA" id="ARBA00047984"/>
    </source>
</evidence>
<dbReference type="Pfam" id="PF07717">
    <property type="entry name" value="OB_NTP_bind"/>
    <property type="match status" value="1"/>
</dbReference>
<dbReference type="InterPro" id="IPR027417">
    <property type="entry name" value="P-loop_NTPase"/>
</dbReference>
<keyword evidence="4 8" id="KW-0347">Helicase</keyword>
<dbReference type="CDD" id="cd18791">
    <property type="entry name" value="SF2_C_RHA"/>
    <property type="match status" value="1"/>
</dbReference>
<evidence type="ECO:0000313" key="8">
    <source>
        <dbReference type="EMBL" id="KAF5553520.1"/>
    </source>
</evidence>
<dbReference type="GO" id="GO:0003724">
    <property type="term" value="F:RNA helicase activity"/>
    <property type="evidence" value="ECO:0007669"/>
    <property type="project" value="UniProtKB-EC"/>
</dbReference>
<dbReference type="InterPro" id="IPR001650">
    <property type="entry name" value="Helicase_C-like"/>
</dbReference>
<reference evidence="8 9" key="1">
    <citation type="submission" date="2020-05" db="EMBL/GenBank/DDBJ databases">
        <title>Identification and distribution of gene clusters putatively required for synthesis of sphingolipid metabolism inhibitors in phylogenetically diverse species of the filamentous fungus Fusarium.</title>
        <authorList>
            <person name="Kim H.-S."/>
            <person name="Busman M."/>
            <person name="Brown D.W."/>
            <person name="Divon H."/>
            <person name="Uhlig S."/>
            <person name="Proctor R.H."/>
        </authorList>
    </citation>
    <scope>NUCLEOTIDE SEQUENCE [LARGE SCALE GENOMIC DNA]</scope>
    <source>
        <strain evidence="8 9">NRRL 25196</strain>
    </source>
</reference>
<dbReference type="Gene3D" id="3.40.50.300">
    <property type="entry name" value="P-loop containing nucleotide triphosphate hydrolases"/>
    <property type="match status" value="2"/>
</dbReference>
<evidence type="ECO:0000256" key="3">
    <source>
        <dbReference type="ARBA" id="ARBA00022801"/>
    </source>
</evidence>
<dbReference type="CDD" id="cd17917">
    <property type="entry name" value="DEXHc_RHA-like"/>
    <property type="match status" value="1"/>
</dbReference>
<dbReference type="Gene3D" id="1.20.120.1080">
    <property type="match status" value="1"/>
</dbReference>
<gene>
    <name evidence="8" type="ORF">FNAPI_6752</name>
</gene>
<feature type="domain" description="Helicase C-terminal" evidence="7">
    <location>
        <begin position="267"/>
        <end position="444"/>
    </location>
</feature>
<dbReference type="GO" id="GO:0003723">
    <property type="term" value="F:RNA binding"/>
    <property type="evidence" value="ECO:0007669"/>
    <property type="project" value="TreeGrafter"/>
</dbReference>
<sequence length="708" mass="79525">MDDETTEEVMYMTVLGCELAKPNPLRPGVNRSPSYFETLKQYCNLPIMQKEGFNRFLQLYMDSQVTTTTITTTTTNILPLLRFVTDQVQVVVVNPESSADSIQLTKRVMYLELFKDLQVLCTQPDNVGTRELGQRVAAELDVTFGEQVGVQYRKYNKTSDKTRLRFVTEGMLLQMIGDNPTMAGHSCLVLDFYEPTSNVDRLLPLLKKAIGLRYDLQVVIMSTKYFEKFALYFDVPHGLTIGGSSFPVGVQHVIEAVADYCETACHTVNQIHQDQSPGDILVFLATDIHVDRVVAQLRGAIPDMETFPLYGKLSKAEKAKALRSRDKSRCVITTNFAESSNTVEGIVYVVGKSIAILIGVDKLIFAVDCGFEMHSVWNPRVRINTIQPWPISKPSADLRTACAGGGRPGLCYRLYTREMYDALHETSYTSSLKDCVPAAILALKSAGINSIGTFNFLDPVSEEVYLRGIKDVNAMNLIDEVGIITPAGKVAATLPIDLTWYNAFNEAIKLGCLSELIDIAALASVKNPIFLRPHETQHSADSPHVQFTAPLSDHMTELNTLHAYLRTKRSMSTQELDTWCNETFLSSEALEEALVLQKDLVEWCKAKLDVSEISVLTPNDKDYDVKIRKAIAKGFFLHAAMRDDSPRPDQYRTLKEGYHVWIHPNSALGGGDWEWVVYHKIEPTGFQYMDRCTVIEPTWLLVSFIFWI</sequence>
<dbReference type="InterPro" id="IPR007502">
    <property type="entry name" value="Helicase-assoc_dom"/>
</dbReference>
<proteinExistence type="predicted"/>